<dbReference type="GO" id="GO:0005886">
    <property type="term" value="C:plasma membrane"/>
    <property type="evidence" value="ECO:0007669"/>
    <property type="project" value="TreeGrafter"/>
</dbReference>
<evidence type="ECO:0000313" key="10">
    <source>
        <dbReference type="EMBL" id="TWI78719.1"/>
    </source>
</evidence>
<dbReference type="Gene3D" id="1.20.140.10">
    <property type="entry name" value="Butyryl-CoA Dehydrogenase, subunit A, domain 3"/>
    <property type="match status" value="1"/>
</dbReference>
<dbReference type="OrthoDB" id="5716984at2"/>
<keyword evidence="11" id="KW-1185">Reference proteome</keyword>
<comment type="similarity">
    <text evidence="2 6">Belongs to the acyl-CoA dehydrogenase family.</text>
</comment>
<comment type="caution">
    <text evidence="10">The sequence shown here is derived from an EMBL/GenBank/DDBJ whole genome shotgun (WGS) entry which is preliminary data.</text>
</comment>
<dbReference type="Pfam" id="PF02770">
    <property type="entry name" value="Acyl-CoA_dh_M"/>
    <property type="match status" value="1"/>
</dbReference>
<dbReference type="PANTHER" id="PTHR43292:SF4">
    <property type="entry name" value="ACYL-COA DEHYDROGENASE FADE34"/>
    <property type="match status" value="1"/>
</dbReference>
<dbReference type="GO" id="GO:0016627">
    <property type="term" value="F:oxidoreductase activity, acting on the CH-CH group of donors"/>
    <property type="evidence" value="ECO:0007669"/>
    <property type="project" value="InterPro"/>
</dbReference>
<evidence type="ECO:0000259" key="7">
    <source>
        <dbReference type="Pfam" id="PF00441"/>
    </source>
</evidence>
<dbReference type="AlphaFoldDB" id="A0A562SBL7"/>
<dbReference type="GO" id="GO:0050660">
    <property type="term" value="F:flavin adenine dinucleotide binding"/>
    <property type="evidence" value="ECO:0007669"/>
    <property type="project" value="InterPro"/>
</dbReference>
<dbReference type="Gene3D" id="1.10.540.10">
    <property type="entry name" value="Acyl-CoA dehydrogenase/oxidase, N-terminal domain"/>
    <property type="match status" value="1"/>
</dbReference>
<dbReference type="InterPro" id="IPR036250">
    <property type="entry name" value="AcylCo_DH-like_C"/>
</dbReference>
<comment type="cofactor">
    <cofactor evidence="1 6">
        <name>FAD</name>
        <dbReference type="ChEBI" id="CHEBI:57692"/>
    </cofactor>
</comment>
<reference evidence="10 11" key="1">
    <citation type="submission" date="2019-07" db="EMBL/GenBank/DDBJ databases">
        <title>Genomic Encyclopedia of Archaeal and Bacterial Type Strains, Phase II (KMG-II): from individual species to whole genera.</title>
        <authorList>
            <person name="Goeker M."/>
        </authorList>
    </citation>
    <scope>NUCLEOTIDE SEQUENCE [LARGE SCALE GENOMIC DNA]</scope>
    <source>
        <strain evidence="10 11">ATCC BAA-252</strain>
    </source>
</reference>
<dbReference type="Pfam" id="PF00441">
    <property type="entry name" value="Acyl-CoA_dh_1"/>
    <property type="match status" value="1"/>
</dbReference>
<dbReference type="SUPFAM" id="SSF47203">
    <property type="entry name" value="Acyl-CoA dehydrogenase C-terminal domain-like"/>
    <property type="match status" value="1"/>
</dbReference>
<feature type="domain" description="Acyl-CoA oxidase/dehydrogenase middle" evidence="8">
    <location>
        <begin position="131"/>
        <end position="224"/>
    </location>
</feature>
<dbReference type="InterPro" id="IPR037069">
    <property type="entry name" value="AcylCoA_DH/ox_N_sf"/>
</dbReference>
<keyword evidence="5 6" id="KW-0560">Oxidoreductase</keyword>
<evidence type="ECO:0000259" key="9">
    <source>
        <dbReference type="Pfam" id="PF02771"/>
    </source>
</evidence>
<gene>
    <name evidence="10" type="ORF">JM93_04376</name>
</gene>
<evidence type="ECO:0000259" key="8">
    <source>
        <dbReference type="Pfam" id="PF02770"/>
    </source>
</evidence>
<keyword evidence="4 6" id="KW-0274">FAD</keyword>
<name>A0A562SBL7_9HYPH</name>
<feature type="domain" description="Acyl-CoA dehydrogenase/oxidase N-terminal" evidence="9">
    <location>
        <begin position="11"/>
        <end position="127"/>
    </location>
</feature>
<evidence type="ECO:0000313" key="11">
    <source>
        <dbReference type="Proteomes" id="UP000320593"/>
    </source>
</evidence>
<protein>
    <submittedName>
        <fullName evidence="10">Alkylation response protein AidB-like acyl-CoA dehydrogenase</fullName>
    </submittedName>
</protein>
<dbReference type="InterPro" id="IPR009075">
    <property type="entry name" value="AcylCo_DH/oxidase_C"/>
</dbReference>
<evidence type="ECO:0000256" key="4">
    <source>
        <dbReference type="ARBA" id="ARBA00022827"/>
    </source>
</evidence>
<feature type="domain" description="Acyl-CoA dehydrogenase/oxidase C-terminal" evidence="7">
    <location>
        <begin position="237"/>
        <end position="397"/>
    </location>
</feature>
<dbReference type="InterPro" id="IPR013786">
    <property type="entry name" value="AcylCoA_DH/ox_N"/>
</dbReference>
<organism evidence="10 11">
    <name type="scientific">Roseibium hamelinense</name>
    <dbReference type="NCBI Taxonomy" id="150831"/>
    <lineage>
        <taxon>Bacteria</taxon>
        <taxon>Pseudomonadati</taxon>
        <taxon>Pseudomonadota</taxon>
        <taxon>Alphaproteobacteria</taxon>
        <taxon>Hyphomicrobiales</taxon>
        <taxon>Stappiaceae</taxon>
        <taxon>Roseibium</taxon>
    </lineage>
</organism>
<accession>A0A562SBL7</accession>
<dbReference type="Gene3D" id="2.40.110.10">
    <property type="entry name" value="Butyryl-CoA Dehydrogenase, subunit A, domain 2"/>
    <property type="match status" value="1"/>
</dbReference>
<dbReference type="EMBL" id="VLLF01000016">
    <property type="protein sequence ID" value="TWI78719.1"/>
    <property type="molecule type" value="Genomic_DNA"/>
</dbReference>
<sequence length="403" mass="44382">MNAPIQEPDPNEFRSKVRRWLEENVPPPSPERLPITPIEVMTFGQRDYLQEWQRKCYKAGLVGTDIPVEYGGYGHKGLQSIANQEMKRAKVPYLINIVGLSMAVPTILRHGTEEQKRKFIPGCLSGEEIWCQGFSEPGAGSDLANQRTMAKKDGDDWILNGHKVWTSLGHFAKWMILLTRTSSEHKYEGLTYFLCPIEGQSGVTVRPLVKITGETGFNEVLFEDARIPDAYRLDEVGKGWTVAMTTLTAERGASEGAGSGGGAGDILGATAKLVELARNSWSGDTLAADNPVTRDAIVQRSIAAEGLRQSARRARVSSLCDHPMRLPLQQKLAVTEFDQENARLGVQIAGAHSTLYKRDSRAPSEGHWPLAYLNSYGNTIAAGTNEIQRNILGERVLGLPKSK</sequence>
<dbReference type="Proteomes" id="UP000320593">
    <property type="component" value="Unassembled WGS sequence"/>
</dbReference>
<evidence type="ECO:0000256" key="1">
    <source>
        <dbReference type="ARBA" id="ARBA00001974"/>
    </source>
</evidence>
<dbReference type="PANTHER" id="PTHR43292">
    <property type="entry name" value="ACYL-COA DEHYDROGENASE"/>
    <property type="match status" value="1"/>
</dbReference>
<evidence type="ECO:0000256" key="6">
    <source>
        <dbReference type="RuleBase" id="RU362125"/>
    </source>
</evidence>
<evidence type="ECO:0000256" key="2">
    <source>
        <dbReference type="ARBA" id="ARBA00009347"/>
    </source>
</evidence>
<dbReference type="InterPro" id="IPR006091">
    <property type="entry name" value="Acyl-CoA_Oxase/DH_mid-dom"/>
</dbReference>
<evidence type="ECO:0000256" key="3">
    <source>
        <dbReference type="ARBA" id="ARBA00022630"/>
    </source>
</evidence>
<keyword evidence="3 6" id="KW-0285">Flavoprotein</keyword>
<evidence type="ECO:0000256" key="5">
    <source>
        <dbReference type="ARBA" id="ARBA00023002"/>
    </source>
</evidence>
<dbReference type="Pfam" id="PF02771">
    <property type="entry name" value="Acyl-CoA_dh_N"/>
    <property type="match status" value="1"/>
</dbReference>
<dbReference type="InterPro" id="IPR052161">
    <property type="entry name" value="Mycobact_Acyl-CoA_DH"/>
</dbReference>
<proteinExistence type="inferred from homology"/>
<dbReference type="SUPFAM" id="SSF56645">
    <property type="entry name" value="Acyl-CoA dehydrogenase NM domain-like"/>
    <property type="match status" value="1"/>
</dbReference>
<dbReference type="InterPro" id="IPR046373">
    <property type="entry name" value="Acyl-CoA_Oxase/DH_mid-dom_sf"/>
</dbReference>
<dbReference type="InterPro" id="IPR009100">
    <property type="entry name" value="AcylCoA_DH/oxidase_NM_dom_sf"/>
</dbReference>
<dbReference type="RefSeq" id="WP_145347677.1">
    <property type="nucleotide sequence ID" value="NZ_SMLY01000045.1"/>
</dbReference>